<name>A0A7I8W1V8_9ANNE</name>
<dbReference type="Proteomes" id="UP000549394">
    <property type="component" value="Unassembled WGS sequence"/>
</dbReference>
<feature type="compositionally biased region" description="Polar residues" evidence="2">
    <location>
        <begin position="176"/>
        <end position="193"/>
    </location>
</feature>
<proteinExistence type="inferred from homology"/>
<evidence type="ECO:0000313" key="3">
    <source>
        <dbReference type="EMBL" id="CAD5122075.1"/>
    </source>
</evidence>
<evidence type="ECO:0000313" key="4">
    <source>
        <dbReference type="Proteomes" id="UP000549394"/>
    </source>
</evidence>
<accession>A0A7I8W1V8</accession>
<evidence type="ECO:0000256" key="2">
    <source>
        <dbReference type="SAM" id="MobiDB-lite"/>
    </source>
</evidence>
<comment type="caution">
    <text evidence="3">The sequence shown here is derived from an EMBL/GenBank/DDBJ whole genome shotgun (WGS) entry which is preliminary data.</text>
</comment>
<reference evidence="3 4" key="1">
    <citation type="submission" date="2020-08" db="EMBL/GenBank/DDBJ databases">
        <authorList>
            <person name="Hejnol A."/>
        </authorList>
    </citation>
    <scope>NUCLEOTIDE SEQUENCE [LARGE SCALE GENOMIC DNA]</scope>
</reference>
<evidence type="ECO:0000256" key="1">
    <source>
        <dbReference type="ARBA" id="ARBA00008315"/>
    </source>
</evidence>
<protein>
    <submittedName>
        <fullName evidence="3">DgyrCDS10527</fullName>
    </submittedName>
</protein>
<dbReference type="InterPro" id="IPR029488">
    <property type="entry name" value="Hmw/CFAP97"/>
</dbReference>
<dbReference type="PANTHER" id="PTHR33768:SF3">
    <property type="entry name" value="MIP11318P"/>
    <property type="match status" value="1"/>
</dbReference>
<sequence length="215" mass="25918">MHKSYQSVLPNTNKLLKKRWDDTYYNEHRKRVEMAGPVVNTNPPPAYIHLHLKLKKQQIEEERLATIERDNRILLEKMSTIMRTKGRVDNRNDYEYKRCLIRKKISIFKLKNNLLNSLNREKRSRELLRVMNENQEILRRITSRKPQYDHMKWEQDWNENLRYMDSISAYPKDWWKQTSKSSSPTFSRQPTTMSQRSSQKKSKKKSASSSAEKDL</sequence>
<dbReference type="EMBL" id="CAJFCJ010000016">
    <property type="protein sequence ID" value="CAD5122075.1"/>
    <property type="molecule type" value="Genomic_DNA"/>
</dbReference>
<dbReference type="PANTHER" id="PTHR33768">
    <property type="entry name" value="MIP11318P"/>
    <property type="match status" value="1"/>
</dbReference>
<dbReference type="AlphaFoldDB" id="A0A7I8W1V8"/>
<gene>
    <name evidence="3" type="ORF">DGYR_LOCUS9929</name>
</gene>
<dbReference type="OrthoDB" id="2163395at2759"/>
<organism evidence="3 4">
    <name type="scientific">Dimorphilus gyrociliatus</name>
    <dbReference type="NCBI Taxonomy" id="2664684"/>
    <lineage>
        <taxon>Eukaryota</taxon>
        <taxon>Metazoa</taxon>
        <taxon>Spiralia</taxon>
        <taxon>Lophotrochozoa</taxon>
        <taxon>Annelida</taxon>
        <taxon>Polychaeta</taxon>
        <taxon>Polychaeta incertae sedis</taxon>
        <taxon>Dinophilidae</taxon>
        <taxon>Dimorphilus</taxon>
    </lineage>
</organism>
<dbReference type="InterPro" id="IPR038792">
    <property type="entry name" value="CFAP97D1/2"/>
</dbReference>
<comment type="similarity">
    <text evidence="1">Belongs to the CFAP97 family.</text>
</comment>
<feature type="region of interest" description="Disordered" evidence="2">
    <location>
        <begin position="175"/>
        <end position="215"/>
    </location>
</feature>
<keyword evidence="4" id="KW-1185">Reference proteome</keyword>
<dbReference type="Pfam" id="PF13879">
    <property type="entry name" value="Hmw_CFAP97"/>
    <property type="match status" value="1"/>
</dbReference>